<dbReference type="Proteomes" id="UP001054945">
    <property type="component" value="Unassembled WGS sequence"/>
</dbReference>
<feature type="compositionally biased region" description="Polar residues" evidence="1">
    <location>
        <begin position="221"/>
        <end position="233"/>
    </location>
</feature>
<feature type="compositionally biased region" description="Basic residues" evidence="1">
    <location>
        <begin position="352"/>
        <end position="363"/>
    </location>
</feature>
<feature type="compositionally biased region" description="Polar residues" evidence="1">
    <location>
        <begin position="365"/>
        <end position="377"/>
    </location>
</feature>
<feature type="region of interest" description="Disordered" evidence="1">
    <location>
        <begin position="249"/>
        <end position="272"/>
    </location>
</feature>
<feature type="compositionally biased region" description="Polar residues" evidence="1">
    <location>
        <begin position="161"/>
        <end position="174"/>
    </location>
</feature>
<comment type="caution">
    <text evidence="2">The sequence shown here is derived from an EMBL/GenBank/DDBJ whole genome shotgun (WGS) entry which is preliminary data.</text>
</comment>
<feature type="compositionally biased region" description="Polar residues" evidence="1">
    <location>
        <begin position="298"/>
        <end position="312"/>
    </location>
</feature>
<evidence type="ECO:0000256" key="1">
    <source>
        <dbReference type="SAM" id="MobiDB-lite"/>
    </source>
</evidence>
<feature type="region of interest" description="Disordered" evidence="1">
    <location>
        <begin position="293"/>
        <end position="535"/>
    </location>
</feature>
<organism evidence="2 3">
    <name type="scientific">Caerostris extrusa</name>
    <name type="common">Bark spider</name>
    <name type="synonym">Caerostris bankana</name>
    <dbReference type="NCBI Taxonomy" id="172846"/>
    <lineage>
        <taxon>Eukaryota</taxon>
        <taxon>Metazoa</taxon>
        <taxon>Ecdysozoa</taxon>
        <taxon>Arthropoda</taxon>
        <taxon>Chelicerata</taxon>
        <taxon>Arachnida</taxon>
        <taxon>Araneae</taxon>
        <taxon>Araneomorphae</taxon>
        <taxon>Entelegynae</taxon>
        <taxon>Araneoidea</taxon>
        <taxon>Araneidae</taxon>
        <taxon>Caerostris</taxon>
    </lineage>
</organism>
<dbReference type="AlphaFoldDB" id="A0AAV4YDY8"/>
<sequence length="535" mass="58958">MKAEETTVQRKTKKIWSKWKSIGTQTGTSTALLPAQRQFQEQVEINIRANSVMTKVTSVPPPENEPEEQPETTPRSGNLPKDYALDILQWTARFFMHGDPLRSRRSSKSKSGNTSSDVSDIPTDVSDIPADVRSSLEENLYYEAHERQSSEESCSELRSALETQGSLDESTSASDLPLDSAPITISNLSTSTSISTDTGEEGNAAYRARCAREADMLGDPDTSSSGIASTDQSELADRNDWFQRGEDLVAEENRNVLPPEDLEPSEEEDLGQRDAVLALEQWMQSGPHVLAENPIEKNLNNEPIESEGSGTSIYPPVIPPRWLITDSIEQASTSSEDLSRSRSVERQAGPSKSKKKRWQKRGQLRSLQKSLETSMVSTEEEIDSSKQAAKAIEEDSNPHPADDGLKESSSGMESLVDSERAKSDLSASLPMEVETRGIYAPSTSKQGLETCSHSKASTKRGKKSRAFNKESAKTKYSLPSPTKSKQESSSSKQSQQRKGKSPISQGKNPDERSTREDDDSKKEKSMSKNNLDVVF</sequence>
<proteinExistence type="predicted"/>
<feature type="compositionally biased region" description="Basic residues" evidence="1">
    <location>
        <begin position="456"/>
        <end position="466"/>
    </location>
</feature>
<feature type="region of interest" description="Disordered" evidence="1">
    <location>
        <begin position="53"/>
        <end position="81"/>
    </location>
</feature>
<feature type="compositionally biased region" description="Basic and acidic residues" evidence="1">
    <location>
        <begin position="391"/>
        <end position="406"/>
    </location>
</feature>
<feature type="compositionally biased region" description="Polar residues" evidence="1">
    <location>
        <begin position="441"/>
        <end position="455"/>
    </location>
</feature>
<evidence type="ECO:0000313" key="3">
    <source>
        <dbReference type="Proteomes" id="UP001054945"/>
    </source>
</evidence>
<gene>
    <name evidence="2" type="ORF">CEXT_666651</name>
</gene>
<feature type="region of interest" description="Disordered" evidence="1">
    <location>
        <begin position="216"/>
        <end position="237"/>
    </location>
</feature>
<feature type="region of interest" description="Disordered" evidence="1">
    <location>
        <begin position="100"/>
        <end position="129"/>
    </location>
</feature>
<feature type="region of interest" description="Disordered" evidence="1">
    <location>
        <begin position="144"/>
        <end position="183"/>
    </location>
</feature>
<accession>A0AAV4YDY8</accession>
<keyword evidence="3" id="KW-1185">Reference proteome</keyword>
<reference evidence="2 3" key="1">
    <citation type="submission" date="2021-06" db="EMBL/GenBank/DDBJ databases">
        <title>Caerostris extrusa draft genome.</title>
        <authorList>
            <person name="Kono N."/>
            <person name="Arakawa K."/>
        </authorList>
    </citation>
    <scope>NUCLEOTIDE SEQUENCE [LARGE SCALE GENOMIC DNA]</scope>
</reference>
<protein>
    <submittedName>
        <fullName evidence="2">Uncharacterized protein</fullName>
    </submittedName>
</protein>
<feature type="compositionally biased region" description="Basic and acidic residues" evidence="1">
    <location>
        <begin position="508"/>
        <end position="526"/>
    </location>
</feature>
<feature type="compositionally biased region" description="Acidic residues" evidence="1">
    <location>
        <begin position="260"/>
        <end position="269"/>
    </location>
</feature>
<name>A0AAV4YDY8_CAEEX</name>
<dbReference type="EMBL" id="BPLR01001760">
    <property type="protein sequence ID" value="GIZ04580.1"/>
    <property type="molecule type" value="Genomic_DNA"/>
</dbReference>
<evidence type="ECO:0000313" key="2">
    <source>
        <dbReference type="EMBL" id="GIZ04580.1"/>
    </source>
</evidence>